<name>A0ABV2CNM5_9RHOO</name>
<dbReference type="Pfam" id="PF07793">
    <property type="entry name" value="DUF1631"/>
    <property type="match status" value="1"/>
</dbReference>
<accession>A0ABV2CNM5</accession>
<dbReference type="EMBL" id="JBEWLZ010000003">
    <property type="protein sequence ID" value="MET1489506.1"/>
    <property type="molecule type" value="Genomic_DNA"/>
</dbReference>
<dbReference type="RefSeq" id="WP_345925360.1">
    <property type="nucleotide sequence ID" value="NZ_JBDIVF010000002.1"/>
</dbReference>
<feature type="region of interest" description="Disordered" evidence="1">
    <location>
        <begin position="172"/>
        <end position="214"/>
    </location>
</feature>
<feature type="compositionally biased region" description="Gly residues" evidence="1">
    <location>
        <begin position="202"/>
        <end position="211"/>
    </location>
</feature>
<dbReference type="InterPro" id="IPR012434">
    <property type="entry name" value="DUF1631"/>
</dbReference>
<evidence type="ECO:0000313" key="2">
    <source>
        <dbReference type="EMBL" id="MET1489506.1"/>
    </source>
</evidence>
<reference evidence="2 3" key="1">
    <citation type="submission" date="2024-07" db="EMBL/GenBank/DDBJ databases">
        <title>Uliginosibacterium paludis KCTC:42655.</title>
        <authorList>
            <person name="Kim M.K."/>
        </authorList>
    </citation>
    <scope>NUCLEOTIDE SEQUENCE [LARGE SCALE GENOMIC DNA]</scope>
    <source>
        <strain evidence="2 3">KCTC 42655</strain>
    </source>
</reference>
<gene>
    <name evidence="2" type="ORF">ABVT11_06675</name>
</gene>
<organism evidence="2 3">
    <name type="scientific">Uliginosibacterium paludis</name>
    <dbReference type="NCBI Taxonomy" id="1615952"/>
    <lineage>
        <taxon>Bacteria</taxon>
        <taxon>Pseudomonadati</taxon>
        <taxon>Pseudomonadota</taxon>
        <taxon>Betaproteobacteria</taxon>
        <taxon>Rhodocyclales</taxon>
        <taxon>Zoogloeaceae</taxon>
        <taxon>Uliginosibacterium</taxon>
    </lineage>
</organism>
<keyword evidence="3" id="KW-1185">Reference proteome</keyword>
<sequence>METRQLLELSRSRFAATLVLALRECGLRLPPLLQAVERAAGSAFDELAELRSKEDYQRKRSVTASRISLVHPEDMDLTVDLINLSHALTDACERELPRLHLLFMRLLDQHNAVQDQLPVGPEAVCIALRGLCDSGELPPDLRQNLPRLAQPHLIEALRLFYADLTRELGDSGVEPASLTRSGQAPAPTRPPGGEDVFAGPPGSLGHGGGYSAAGQNEVLESGHTLDGPLGRLQSRLMRRQAAGAGASAAPSLDPALLAAIMERVFIWLTERQQSASTTESTNLTELRPLLPAPSNAAIDAIGMAFDVLGSDTRLCAPVRASLARLRLPVSKVALMAGGFPASLEHPPRRFLETVLRLGFSLPPQTGEEHPVCQAIETATRRIQQEFELDQAIFSEAGASLEALETRLLAAHAEACAALLPQARHEAQREHSRHHAARAIRALCTGTDLPRPVRVFLEQLWIRVLAVIHQHGGGDKSGAWLRALHTANQLVESVEPRDINSRDALLSSLPPLLAELRAGLDAIGVPEALRERAFKSFASVHSAIIHGRKPDNSPDNDIMSASPPRVEPINGLPGAFVLRLPPTAEPDRGLPDWVGQLVAGQCLDLEVPEHGWRRLRLSWVEGHPRVLLGATLDGDFRLILPAHWLGRSGIPAGRPIPMQALFELAAETAEQRAAG</sequence>
<proteinExistence type="predicted"/>
<dbReference type="Proteomes" id="UP001548590">
    <property type="component" value="Unassembled WGS sequence"/>
</dbReference>
<evidence type="ECO:0000313" key="3">
    <source>
        <dbReference type="Proteomes" id="UP001548590"/>
    </source>
</evidence>
<evidence type="ECO:0000256" key="1">
    <source>
        <dbReference type="SAM" id="MobiDB-lite"/>
    </source>
</evidence>
<protein>
    <submittedName>
        <fullName evidence="2">DUF1631 family protein</fullName>
    </submittedName>
</protein>
<comment type="caution">
    <text evidence="2">The sequence shown here is derived from an EMBL/GenBank/DDBJ whole genome shotgun (WGS) entry which is preliminary data.</text>
</comment>